<feature type="chain" id="PRO_5036711603" description="DUF7939 domain-containing protein" evidence="2">
    <location>
        <begin position="18"/>
        <end position="553"/>
    </location>
</feature>
<comment type="caution">
    <text evidence="4">The sequence shown here is derived from an EMBL/GenBank/DDBJ whole genome shotgun (WGS) entry which is preliminary data.</text>
</comment>
<keyword evidence="1" id="KW-0472">Membrane</keyword>
<keyword evidence="1" id="KW-0812">Transmembrane</keyword>
<proteinExistence type="predicted"/>
<organism evidence="4 5">
    <name type="scientific">Marinobacterium nitratireducens</name>
    <dbReference type="NCBI Taxonomy" id="518897"/>
    <lineage>
        <taxon>Bacteria</taxon>
        <taxon>Pseudomonadati</taxon>
        <taxon>Pseudomonadota</taxon>
        <taxon>Gammaproteobacteria</taxon>
        <taxon>Oceanospirillales</taxon>
        <taxon>Oceanospirillaceae</taxon>
        <taxon>Marinobacterium</taxon>
    </lineage>
</organism>
<keyword evidence="5" id="KW-1185">Reference proteome</keyword>
<sequence>MRKLPLLLNLICLPVFADVTASLDRRTITVQDRVRLTLETDERAPQSLDFSPLYQDFQFLGSRQLRLSSHASGDSRYRTRWEILLRPKSPGDIEVPRLQVGTQSSRPLSLHVLPSEASNSGTEGEPLFIEAELDRREAYVDSQLIYSVRLYHAQELAPGSQLSPPHLNGGLIKPLGEQQRYNRQVSGRQYEVIEQRFAIFPSKSGEQSLEGPIFEGRSALDGRRLELQAPAREISIAEPAYRSARGYWLPARAVTLEDSDIPEAVIEPNQPLAYSITLTATGLPAVRLPDLAPPGTAALDVQVDSIELDEEVGDQGLVSRRTEHLSLIPRSTGTLELPPVDLTWWDLSAGQARNVSLPGRQLLVRSAGSEPPRQAFSGLGFEQASLGPGLQQALDKSRLLIALLTLTSLVSSLGWLYTFNHLRLLRRESRRQAQEEELRRHRKLLMAHQMAEKNTFQALAMACQQNNPEVAKLRLIEWAQNFWPDQQIFSGEDISDAARSQALDFLILDLEQHLYLEDDMWHGDLLLEAIGKLRARRPEGYEDRPAVELPFAS</sequence>
<evidence type="ECO:0000256" key="1">
    <source>
        <dbReference type="SAM" id="Phobius"/>
    </source>
</evidence>
<evidence type="ECO:0000256" key="2">
    <source>
        <dbReference type="SAM" id="SignalP"/>
    </source>
</evidence>
<dbReference type="Proteomes" id="UP000599578">
    <property type="component" value="Unassembled WGS sequence"/>
</dbReference>
<dbReference type="EMBL" id="BMLT01000004">
    <property type="protein sequence ID" value="GGO81024.1"/>
    <property type="molecule type" value="Genomic_DNA"/>
</dbReference>
<dbReference type="AlphaFoldDB" id="A0A917ZFG5"/>
<dbReference type="PANTHER" id="PTHR40940:SF1">
    <property type="entry name" value="PROTEIN BATD"/>
    <property type="match status" value="1"/>
</dbReference>
<accession>A0A917ZFG5</accession>
<dbReference type="PANTHER" id="PTHR40940">
    <property type="entry name" value="PROTEIN BATD-RELATED"/>
    <property type="match status" value="1"/>
</dbReference>
<gene>
    <name evidence="4" type="ORF">GCM10011348_19070</name>
</gene>
<dbReference type="InterPro" id="IPR025738">
    <property type="entry name" value="BatD"/>
</dbReference>
<feature type="transmembrane region" description="Helical" evidence="1">
    <location>
        <begin position="399"/>
        <end position="419"/>
    </location>
</feature>
<evidence type="ECO:0000313" key="4">
    <source>
        <dbReference type="EMBL" id="GGO81024.1"/>
    </source>
</evidence>
<keyword evidence="1" id="KW-1133">Transmembrane helix</keyword>
<evidence type="ECO:0000259" key="3">
    <source>
        <dbReference type="Pfam" id="PF25607"/>
    </source>
</evidence>
<protein>
    <recommendedName>
        <fullName evidence="3">DUF7939 domain-containing protein</fullName>
    </recommendedName>
</protein>
<name>A0A917ZFG5_9GAMM</name>
<dbReference type="Pfam" id="PF25607">
    <property type="entry name" value="DUF7939"/>
    <property type="match status" value="1"/>
</dbReference>
<evidence type="ECO:0000313" key="5">
    <source>
        <dbReference type="Proteomes" id="UP000599578"/>
    </source>
</evidence>
<feature type="signal peptide" evidence="2">
    <location>
        <begin position="1"/>
        <end position="17"/>
    </location>
</feature>
<feature type="domain" description="DUF7939" evidence="3">
    <location>
        <begin position="452"/>
        <end position="536"/>
    </location>
</feature>
<dbReference type="InterPro" id="IPR057699">
    <property type="entry name" value="DUF7939"/>
</dbReference>
<dbReference type="Pfam" id="PF13584">
    <property type="entry name" value="BatD"/>
    <property type="match status" value="1"/>
</dbReference>
<reference evidence="4 5" key="1">
    <citation type="journal article" date="2014" name="Int. J. Syst. Evol. Microbiol.">
        <title>Complete genome sequence of Corynebacterium casei LMG S-19264T (=DSM 44701T), isolated from a smear-ripened cheese.</title>
        <authorList>
            <consortium name="US DOE Joint Genome Institute (JGI-PGF)"/>
            <person name="Walter F."/>
            <person name="Albersmeier A."/>
            <person name="Kalinowski J."/>
            <person name="Ruckert C."/>
        </authorList>
    </citation>
    <scope>NUCLEOTIDE SEQUENCE [LARGE SCALE GENOMIC DNA]</scope>
    <source>
        <strain evidence="4 5">CGMCC 1.7286</strain>
    </source>
</reference>
<keyword evidence="2" id="KW-0732">Signal</keyword>